<gene>
    <name evidence="3" type="ORF">SY1_06440</name>
</gene>
<evidence type="ECO:0000313" key="3">
    <source>
        <dbReference type="EMBL" id="CBL28014.1"/>
    </source>
</evidence>
<feature type="domain" description="Nitroreductase" evidence="2">
    <location>
        <begin position="62"/>
        <end position="216"/>
    </location>
</feature>
<evidence type="ECO:0000256" key="1">
    <source>
        <dbReference type="SAM" id="SignalP"/>
    </source>
</evidence>
<reference evidence="4" key="1">
    <citation type="submission" date="2010-03" db="EMBL/GenBank/DDBJ databases">
        <title>The genome sequence of Synergistetes sp. SGP1.</title>
        <authorList>
            <consortium name="metaHIT consortium -- http://www.metahit.eu/"/>
            <person name="Pajon A."/>
            <person name="Turner K."/>
            <person name="Parkhill J."/>
            <person name="Wade W."/>
            <person name="Vartoukian S."/>
        </authorList>
    </citation>
    <scope>NUCLEOTIDE SEQUENCE [LARGE SCALE GENOMIC DNA]</scope>
    <source>
        <strain evidence="4">SGP1</strain>
    </source>
</reference>
<proteinExistence type="predicted"/>
<dbReference type="EMBL" id="FP929056">
    <property type="protein sequence ID" value="CBL28014.1"/>
    <property type="molecule type" value="Genomic_DNA"/>
</dbReference>
<reference evidence="3 4" key="2">
    <citation type="submission" date="2010-03" db="EMBL/GenBank/DDBJ databases">
        <authorList>
            <person name="Pajon A."/>
        </authorList>
    </citation>
    <scope>NUCLEOTIDE SEQUENCE [LARGE SCALE GENOMIC DNA]</scope>
    <source>
        <strain evidence="3 4">SGP1</strain>
    </source>
</reference>
<dbReference type="InterPro" id="IPR000415">
    <property type="entry name" value="Nitroreductase-like"/>
</dbReference>
<evidence type="ECO:0000259" key="2">
    <source>
        <dbReference type="Pfam" id="PF00881"/>
    </source>
</evidence>
<name>A0AB94IWD3_9BACT</name>
<dbReference type="GO" id="GO:0016491">
    <property type="term" value="F:oxidoreductase activity"/>
    <property type="evidence" value="ECO:0007669"/>
    <property type="project" value="InterPro"/>
</dbReference>
<dbReference type="SUPFAM" id="SSF55469">
    <property type="entry name" value="FMN-dependent nitroreductase-like"/>
    <property type="match status" value="1"/>
</dbReference>
<feature type="signal peptide" evidence="1">
    <location>
        <begin position="1"/>
        <end position="26"/>
    </location>
</feature>
<dbReference type="Gene3D" id="3.40.109.10">
    <property type="entry name" value="NADH Oxidase"/>
    <property type="match status" value="1"/>
</dbReference>
<dbReference type="InterPro" id="IPR029479">
    <property type="entry name" value="Nitroreductase"/>
</dbReference>
<sequence length="221" mass="23284">MFAAFRKFCAFLLAVAVLLPTGAASADVPLPAPQRTGGPGVFDAIGSRASALGADFASMGEVSSEKLSTILWAATGLNRGEKGWTVPMAMGMEPYVKVYVARADGVFLYDWKAHALKEVSGEDVRGRIGKQDFVAKAPCTLILVSDSEALSRKFKDEDAEEQFAAVAAGAMAQDVYLAAGAVGVGTRYIRSVQKDAVEDVLGLRDDDDVLCIMPMGTKPGA</sequence>
<dbReference type="PANTHER" id="PTHR43745">
    <property type="entry name" value="NITROREDUCTASE MJ1384-RELATED"/>
    <property type="match status" value="1"/>
</dbReference>
<dbReference type="RefSeq" id="WP_015556161.1">
    <property type="nucleotide sequence ID" value="NC_021038.1"/>
</dbReference>
<evidence type="ECO:0000313" key="4">
    <source>
        <dbReference type="Proteomes" id="UP000008957"/>
    </source>
</evidence>
<dbReference type="Proteomes" id="UP000008957">
    <property type="component" value="Chromosome"/>
</dbReference>
<protein>
    <submittedName>
        <fullName evidence="3">Nitroreductase family</fullName>
    </submittedName>
</protein>
<dbReference type="KEGG" id="sbr:SY1_06440"/>
<accession>A0AB94IWD3</accession>
<dbReference type="Pfam" id="PF00881">
    <property type="entry name" value="Nitroreductase"/>
    <property type="match status" value="1"/>
</dbReference>
<dbReference type="InterPro" id="IPR052544">
    <property type="entry name" value="Bacteriocin_Proc_Enz"/>
</dbReference>
<organism evidence="3 4">
    <name type="scientific">Fretibacterium fastidiosum</name>
    <dbReference type="NCBI Taxonomy" id="651822"/>
    <lineage>
        <taxon>Bacteria</taxon>
        <taxon>Thermotogati</taxon>
        <taxon>Synergistota</taxon>
        <taxon>Synergistia</taxon>
        <taxon>Synergistales</taxon>
        <taxon>Aminobacteriaceae</taxon>
        <taxon>Fretibacterium</taxon>
    </lineage>
</organism>
<dbReference type="PANTHER" id="PTHR43745:SF2">
    <property type="entry name" value="NITROREDUCTASE MJ1384-RELATED"/>
    <property type="match status" value="1"/>
</dbReference>
<keyword evidence="1" id="KW-0732">Signal</keyword>
<keyword evidence="4" id="KW-1185">Reference proteome</keyword>
<feature type="chain" id="PRO_5044491308" evidence="1">
    <location>
        <begin position="27"/>
        <end position="221"/>
    </location>
</feature>
<dbReference type="AlphaFoldDB" id="A0AB94IWD3"/>